<dbReference type="NCBIfam" id="NF001484">
    <property type="entry name" value="PRK00331.1"/>
    <property type="match status" value="1"/>
</dbReference>
<dbReference type="Gene3D" id="3.60.20.10">
    <property type="entry name" value="Glutamine Phosphoribosylpyrophosphate, subunit 1, domain 1"/>
    <property type="match status" value="1"/>
</dbReference>
<dbReference type="InterPro" id="IPR005855">
    <property type="entry name" value="GFAT"/>
</dbReference>
<dbReference type="PANTHER" id="PTHR10937">
    <property type="entry name" value="GLUCOSAMINE--FRUCTOSE-6-PHOSPHATE AMINOTRANSFERASE, ISOMERIZING"/>
    <property type="match status" value="1"/>
</dbReference>
<gene>
    <name evidence="8 11" type="primary">glmS</name>
    <name evidence="11" type="ORF">SK069_08665</name>
</gene>
<dbReference type="SUPFAM" id="SSF53697">
    <property type="entry name" value="SIS domain"/>
    <property type="match status" value="1"/>
</dbReference>
<dbReference type="InterPro" id="IPR046348">
    <property type="entry name" value="SIS_dom_sf"/>
</dbReference>
<dbReference type="Gene3D" id="3.40.50.10490">
    <property type="entry name" value="Glucose-6-phosphate isomerase like protein, domain 1"/>
    <property type="match status" value="2"/>
</dbReference>
<dbReference type="EMBL" id="JAXAVX010000003">
    <property type="protein sequence ID" value="MDX8151661.1"/>
    <property type="molecule type" value="Genomic_DNA"/>
</dbReference>
<evidence type="ECO:0000313" key="11">
    <source>
        <dbReference type="EMBL" id="MDX8151661.1"/>
    </source>
</evidence>
<dbReference type="InterPro" id="IPR029055">
    <property type="entry name" value="Ntn_hydrolases_N"/>
</dbReference>
<feature type="domain" description="SIS" evidence="10">
    <location>
        <begin position="461"/>
        <end position="600"/>
    </location>
</feature>
<organism evidence="11 12">
    <name type="scientific">Patulibacter brassicae</name>
    <dbReference type="NCBI Taxonomy" id="1705717"/>
    <lineage>
        <taxon>Bacteria</taxon>
        <taxon>Bacillati</taxon>
        <taxon>Actinomycetota</taxon>
        <taxon>Thermoleophilia</taxon>
        <taxon>Solirubrobacterales</taxon>
        <taxon>Patulibacteraceae</taxon>
        <taxon>Patulibacter</taxon>
    </lineage>
</organism>
<evidence type="ECO:0000313" key="12">
    <source>
        <dbReference type="Proteomes" id="UP001277761"/>
    </source>
</evidence>
<dbReference type="GO" id="GO:0004360">
    <property type="term" value="F:glutamine-fructose-6-phosphate transaminase (isomerizing) activity"/>
    <property type="evidence" value="ECO:0007669"/>
    <property type="project" value="UniProtKB-EC"/>
</dbReference>
<evidence type="ECO:0000259" key="9">
    <source>
        <dbReference type="PROSITE" id="PS51278"/>
    </source>
</evidence>
<feature type="domain" description="SIS" evidence="10">
    <location>
        <begin position="289"/>
        <end position="429"/>
    </location>
</feature>
<comment type="subunit">
    <text evidence="8">Homodimer.</text>
</comment>
<dbReference type="Pfam" id="PF01380">
    <property type="entry name" value="SIS"/>
    <property type="match status" value="2"/>
</dbReference>
<dbReference type="EC" id="2.6.1.16" evidence="2 8"/>
<evidence type="ECO:0000256" key="4">
    <source>
        <dbReference type="ARBA" id="ARBA00022576"/>
    </source>
</evidence>
<keyword evidence="12" id="KW-1185">Reference proteome</keyword>
<comment type="caution">
    <text evidence="11">The sequence shown here is derived from an EMBL/GenBank/DDBJ whole genome shotgun (WGS) entry which is preliminary data.</text>
</comment>
<keyword evidence="6" id="KW-0677">Repeat</keyword>
<reference evidence="11 12" key="1">
    <citation type="submission" date="2023-11" db="EMBL/GenBank/DDBJ databases">
        <authorList>
            <person name="Xu M."/>
            <person name="Jiang T."/>
        </authorList>
    </citation>
    <scope>NUCLEOTIDE SEQUENCE [LARGE SCALE GENOMIC DNA]</scope>
    <source>
        <strain evidence="11 12">SD</strain>
    </source>
</reference>
<protein>
    <recommendedName>
        <fullName evidence="3 8">Glutamine--fructose-6-phosphate aminotransferase [isomerizing]</fullName>
        <ecNumber evidence="2 8">2.6.1.16</ecNumber>
    </recommendedName>
    <alternativeName>
        <fullName evidence="8">D-fructose-6-phosphate amidotransferase</fullName>
    </alternativeName>
    <alternativeName>
        <fullName evidence="8">GFAT</fullName>
    </alternativeName>
    <alternativeName>
        <fullName evidence="8">Glucosamine-6-phosphate synthase</fullName>
    </alternativeName>
    <alternativeName>
        <fullName evidence="8">Hexosephosphate aminotransferase</fullName>
    </alternativeName>
    <alternativeName>
        <fullName evidence="8">L-glutamine--D-fructose-6-phosphate amidotransferase</fullName>
    </alternativeName>
</protein>
<dbReference type="InterPro" id="IPR017932">
    <property type="entry name" value="GATase_2_dom"/>
</dbReference>
<comment type="catalytic activity">
    <reaction evidence="1 8">
        <text>D-fructose 6-phosphate + L-glutamine = D-glucosamine 6-phosphate + L-glutamate</text>
        <dbReference type="Rhea" id="RHEA:13237"/>
        <dbReference type="ChEBI" id="CHEBI:29985"/>
        <dbReference type="ChEBI" id="CHEBI:58359"/>
        <dbReference type="ChEBI" id="CHEBI:58725"/>
        <dbReference type="ChEBI" id="CHEBI:61527"/>
        <dbReference type="EC" id="2.6.1.16"/>
    </reaction>
</comment>
<accession>A0ABU4VIJ1</accession>
<dbReference type="PANTHER" id="PTHR10937:SF0">
    <property type="entry name" value="GLUTAMINE--FRUCTOSE-6-PHOSPHATE TRANSAMINASE (ISOMERIZING)"/>
    <property type="match status" value="1"/>
</dbReference>
<feature type="active site" description="Nucleophile; for GATase activity" evidence="8">
    <location>
        <position position="2"/>
    </location>
</feature>
<feature type="domain" description="Glutamine amidotransferase type-2" evidence="9">
    <location>
        <begin position="2"/>
        <end position="221"/>
    </location>
</feature>
<dbReference type="InterPro" id="IPR035466">
    <property type="entry name" value="GlmS/AgaS_SIS"/>
</dbReference>
<proteinExistence type="inferred from homology"/>
<dbReference type="InterPro" id="IPR047084">
    <property type="entry name" value="GFAT_N"/>
</dbReference>
<dbReference type="CDD" id="cd00714">
    <property type="entry name" value="GFAT"/>
    <property type="match status" value="1"/>
</dbReference>
<keyword evidence="7" id="KW-0315">Glutamine amidotransferase</keyword>
<dbReference type="InterPro" id="IPR035490">
    <property type="entry name" value="GlmS/FrlB_SIS"/>
</dbReference>
<comment type="subcellular location">
    <subcellularLocation>
        <location evidence="8">Cytoplasm</location>
    </subcellularLocation>
</comment>
<keyword evidence="8" id="KW-0963">Cytoplasm</keyword>
<comment type="function">
    <text evidence="8">Catalyzes the first step in hexosamine metabolism, converting fructose-6P into glucosamine-6P using glutamine as a nitrogen source.</text>
</comment>
<feature type="initiator methionine" description="Removed" evidence="8">
    <location>
        <position position="1"/>
    </location>
</feature>
<dbReference type="Proteomes" id="UP001277761">
    <property type="component" value="Unassembled WGS sequence"/>
</dbReference>
<feature type="active site" description="For Fru-6P isomerization activity" evidence="8">
    <location>
        <position position="605"/>
    </location>
</feature>
<keyword evidence="4 8" id="KW-0032">Aminotransferase</keyword>
<dbReference type="PROSITE" id="PS51278">
    <property type="entry name" value="GATASE_TYPE_2"/>
    <property type="match status" value="1"/>
</dbReference>
<dbReference type="CDD" id="cd05009">
    <property type="entry name" value="SIS_GlmS_GlmD_2"/>
    <property type="match status" value="1"/>
</dbReference>
<dbReference type="Pfam" id="PF13522">
    <property type="entry name" value="GATase_6"/>
    <property type="match status" value="1"/>
</dbReference>
<evidence type="ECO:0000256" key="3">
    <source>
        <dbReference type="ARBA" id="ARBA00016090"/>
    </source>
</evidence>
<dbReference type="PROSITE" id="PS51464">
    <property type="entry name" value="SIS"/>
    <property type="match status" value="2"/>
</dbReference>
<evidence type="ECO:0000256" key="1">
    <source>
        <dbReference type="ARBA" id="ARBA00001031"/>
    </source>
</evidence>
<evidence type="ECO:0000259" key="10">
    <source>
        <dbReference type="PROSITE" id="PS51464"/>
    </source>
</evidence>
<dbReference type="RefSeq" id="WP_406628273.1">
    <property type="nucleotide sequence ID" value="NZ_JAXAVX010000003.1"/>
</dbReference>
<evidence type="ECO:0000256" key="6">
    <source>
        <dbReference type="ARBA" id="ARBA00022737"/>
    </source>
</evidence>
<dbReference type="NCBIfam" id="TIGR01135">
    <property type="entry name" value="glmS"/>
    <property type="match status" value="1"/>
</dbReference>
<dbReference type="SUPFAM" id="SSF56235">
    <property type="entry name" value="N-terminal nucleophile aminohydrolases (Ntn hydrolases)"/>
    <property type="match status" value="1"/>
</dbReference>
<dbReference type="CDD" id="cd05008">
    <property type="entry name" value="SIS_GlmS_GlmD_1"/>
    <property type="match status" value="1"/>
</dbReference>
<dbReference type="InterPro" id="IPR001347">
    <property type="entry name" value="SIS_dom"/>
</dbReference>
<evidence type="ECO:0000256" key="2">
    <source>
        <dbReference type="ARBA" id="ARBA00012916"/>
    </source>
</evidence>
<keyword evidence="5 8" id="KW-0808">Transferase</keyword>
<evidence type="ECO:0000256" key="5">
    <source>
        <dbReference type="ARBA" id="ARBA00022679"/>
    </source>
</evidence>
<sequence length="610" mass="65810">MCGIVGYVGTRDGVPIVLEGLQRLEYRGYDSAGIAVVGGGKSNGLKLHKAKGRIRDLQSSLPKRLKGAPTIGHTRWATHGAPNDVNAHPHVDFSGRFAIVHNGIIENAPQIKERLAAEGIETTSETDTELVAHLIGLAAREHDDPMAAVRAALRRVEGAYGLAIVDAEHPDRVIVARLGSPIVLGLGDREMYVASDVGAIVRHTKQVVHLEDGEIAQLEPDGFTTQTLDARPVQKVSELVDLDAADYDLGGYEHFLRKEIGEQPEAVERCISGRIDERFSTVKLGGLNLEPHDLRAIKRVHILGCGSAYYSGEVGAHLIESLARIPATAEAASEYRYRNPVIDPNGLYIAVSQSGETADTLAAVEELTRKGARVLGVINQVGSAIARSNNGGIYIHAGPEVSVASSKSFTSTCVAFAMLAIHLGRIRDLSPADGDRMITALRELPAKIAAILEQEDQIEEAAGWLAGFENAMFIGRVRGYPIAREGAQKIKEVAYLHAEAYQAAELKHGPLALICPEMPVVAVVADDELAEKQRSTLHEIKARQGPILAIAHETLPTELAERTIVVPRTEPELDPILMNIPLQLLAYHAARALGRDIDKPRNLAKSVTVE</sequence>
<name>A0ABU4VIJ1_9ACTN</name>
<dbReference type="HAMAP" id="MF_00164">
    <property type="entry name" value="GlmS"/>
    <property type="match status" value="1"/>
</dbReference>
<evidence type="ECO:0000256" key="8">
    <source>
        <dbReference type="HAMAP-Rule" id="MF_00164"/>
    </source>
</evidence>
<evidence type="ECO:0000256" key="7">
    <source>
        <dbReference type="ARBA" id="ARBA00022962"/>
    </source>
</evidence>